<dbReference type="InterPro" id="IPR003439">
    <property type="entry name" value="ABC_transporter-like_ATP-bd"/>
</dbReference>
<gene>
    <name evidence="6" type="ORF">RF11_15684</name>
</gene>
<dbReference type="PANTHER" id="PTHR19211">
    <property type="entry name" value="ATP-BINDING TRANSPORT PROTEIN-RELATED"/>
    <property type="match status" value="1"/>
</dbReference>
<dbReference type="GO" id="GO:0016887">
    <property type="term" value="F:ATP hydrolysis activity"/>
    <property type="evidence" value="ECO:0007669"/>
    <property type="project" value="InterPro"/>
</dbReference>
<sequence length="706" mass="80080">MNVEAENLLKNSFPILEEQEIGYLSTMFEDLKDEYPELRSCFLDYLTAAFPLTKVSEHEDLFSRMCDLFCVKSRSELIEEESLTFDQTFRLIDKEIKYASMTQLSSDRVAKNPSIGDKARLEFEKRKMAEKQARKTNVEKKTTDLEFVASQQIDKQKLKKKSADIVLEMINLCFGCRVLLSNAHVTLSSGRIYGLIGRNGYGKTTFLTAISSRSLYIPPNISVYQVDQEVAGDDRTVLDTVLSSDILSRNLKTEISDLESRLNDPSLSQDDRSAINDLILEVKYYASRNTMILIIYAWRTRSPSIIVLNRAASILHGLGFSSNAQKIEVRKFSGGWRMRVSLAQALFMKPDLLLLDEPTNMLDLRSLYWLKNSLPKFGNTIIIVSHDRNFLDAVCTDIIHLTDQQLFVYKGNYSVRDDNLLRQKRQYESQTAHKEHVQKFIDRFSCGTRAASVQSRIKQLNKIEQIKCPEEEPRVVLRFEEIEEVKKNLVQLDDVSFGYQDGQEILSNATLCISPKSRIAIIGDNGSGKSTLLKIIIGTLSVTSGQYLPYQKLKCGYLAQHHLDQLPVSKCALEILASQFPGKSELEYRKHLGSFGLSQDLAIRTVSTLSGGQKTRACLALIAMSRPNLLVFDEPTNHLDIETVDALIVALKAFMGAVVVVSHNEYFIKSLCTDFYEVKKKRLKFLQGGFEQYLASITQHLALNYS</sequence>
<dbReference type="OMA" id="IHKKVAV"/>
<dbReference type="EMBL" id="JWZT01002253">
    <property type="protein sequence ID" value="KII69904.1"/>
    <property type="molecule type" value="Genomic_DNA"/>
</dbReference>
<dbReference type="SMART" id="SM00382">
    <property type="entry name" value="AAA"/>
    <property type="match status" value="2"/>
</dbReference>
<dbReference type="Gene3D" id="3.40.50.300">
    <property type="entry name" value="P-loop containing nucleotide triphosphate hydrolases"/>
    <property type="match status" value="2"/>
</dbReference>
<dbReference type="FunFam" id="3.40.50.300:FF:000011">
    <property type="entry name" value="Putative ABC transporter ATP-binding component"/>
    <property type="match status" value="1"/>
</dbReference>
<dbReference type="InterPro" id="IPR017871">
    <property type="entry name" value="ABC_transporter-like_CS"/>
</dbReference>
<dbReference type="CDD" id="cd03221">
    <property type="entry name" value="ABCF_EF-3"/>
    <property type="match status" value="2"/>
</dbReference>
<reference evidence="6 7" key="1">
    <citation type="journal article" date="2014" name="Genome Biol. Evol.">
        <title>The genome of the myxosporean Thelohanellus kitauei shows adaptations to nutrient acquisition within its fish host.</title>
        <authorList>
            <person name="Yang Y."/>
            <person name="Xiong J."/>
            <person name="Zhou Z."/>
            <person name="Huo F."/>
            <person name="Miao W."/>
            <person name="Ran C."/>
            <person name="Liu Y."/>
            <person name="Zhang J."/>
            <person name="Feng J."/>
            <person name="Wang M."/>
            <person name="Wang M."/>
            <person name="Wang L."/>
            <person name="Yao B."/>
        </authorList>
    </citation>
    <scope>NUCLEOTIDE SEQUENCE [LARGE SCALE GENOMIC DNA]</scope>
    <source>
        <strain evidence="6">Wuqing</strain>
    </source>
</reference>
<evidence type="ECO:0000256" key="2">
    <source>
        <dbReference type="ARBA" id="ARBA00022737"/>
    </source>
</evidence>
<organism evidence="6 7">
    <name type="scientific">Thelohanellus kitauei</name>
    <name type="common">Myxosporean</name>
    <dbReference type="NCBI Taxonomy" id="669202"/>
    <lineage>
        <taxon>Eukaryota</taxon>
        <taxon>Metazoa</taxon>
        <taxon>Cnidaria</taxon>
        <taxon>Myxozoa</taxon>
        <taxon>Myxosporea</taxon>
        <taxon>Bivalvulida</taxon>
        <taxon>Platysporina</taxon>
        <taxon>Myxobolidae</taxon>
        <taxon>Thelohanellus</taxon>
    </lineage>
</organism>
<dbReference type="Pfam" id="PF12848">
    <property type="entry name" value="ABC_tran_Xtn"/>
    <property type="match status" value="1"/>
</dbReference>
<comment type="similarity">
    <text evidence="1">Belongs to the ABC transporter superfamily. ABCF family. EF3 subfamily.</text>
</comment>
<evidence type="ECO:0000256" key="3">
    <source>
        <dbReference type="ARBA" id="ARBA00022741"/>
    </source>
</evidence>
<evidence type="ECO:0000256" key="1">
    <source>
        <dbReference type="ARBA" id="ARBA00011054"/>
    </source>
</evidence>
<dbReference type="PROSITE" id="PS00211">
    <property type="entry name" value="ABC_TRANSPORTER_1"/>
    <property type="match status" value="2"/>
</dbReference>
<keyword evidence="2" id="KW-0677">Repeat</keyword>
<feature type="domain" description="ABC transporter" evidence="5">
    <location>
        <begin position="490"/>
        <end position="706"/>
    </location>
</feature>
<protein>
    <submittedName>
        <fullName evidence="6">ATP-binding cassette sub-family F member 3</fullName>
    </submittedName>
</protein>
<name>A0A0C2IX37_THEKT</name>
<dbReference type="InterPro" id="IPR050611">
    <property type="entry name" value="ABCF"/>
</dbReference>
<dbReference type="PANTHER" id="PTHR19211:SF14">
    <property type="entry name" value="ATP-BINDING CASSETTE SUB-FAMILY F MEMBER 1"/>
    <property type="match status" value="1"/>
</dbReference>
<evidence type="ECO:0000313" key="7">
    <source>
        <dbReference type="Proteomes" id="UP000031668"/>
    </source>
</evidence>
<dbReference type="InterPro" id="IPR032781">
    <property type="entry name" value="ABC_tran_Xtn"/>
</dbReference>
<keyword evidence="3" id="KW-0547">Nucleotide-binding</keyword>
<keyword evidence="4 6" id="KW-0067">ATP-binding</keyword>
<evidence type="ECO:0000259" key="5">
    <source>
        <dbReference type="PROSITE" id="PS50893"/>
    </source>
</evidence>
<dbReference type="OrthoDB" id="2110130at2759"/>
<dbReference type="AlphaFoldDB" id="A0A0C2IX37"/>
<dbReference type="FunFam" id="3.40.50.300:FF:001197">
    <property type="entry name" value="Putative ATP-binding cassette family ATPase"/>
    <property type="match status" value="1"/>
</dbReference>
<accession>A0A0C2IX37</accession>
<dbReference type="Pfam" id="PF00005">
    <property type="entry name" value="ABC_tran"/>
    <property type="match status" value="2"/>
</dbReference>
<feature type="domain" description="ABC transporter" evidence="5">
    <location>
        <begin position="160"/>
        <end position="435"/>
    </location>
</feature>
<dbReference type="InterPro" id="IPR003593">
    <property type="entry name" value="AAA+_ATPase"/>
</dbReference>
<evidence type="ECO:0000256" key="4">
    <source>
        <dbReference type="ARBA" id="ARBA00022840"/>
    </source>
</evidence>
<dbReference type="Proteomes" id="UP000031668">
    <property type="component" value="Unassembled WGS sequence"/>
</dbReference>
<dbReference type="GO" id="GO:0005524">
    <property type="term" value="F:ATP binding"/>
    <property type="evidence" value="ECO:0007669"/>
    <property type="project" value="UniProtKB-KW"/>
</dbReference>
<comment type="caution">
    <text evidence="6">The sequence shown here is derived from an EMBL/GenBank/DDBJ whole genome shotgun (WGS) entry which is preliminary data.</text>
</comment>
<dbReference type="InterPro" id="IPR027417">
    <property type="entry name" value="P-loop_NTPase"/>
</dbReference>
<proteinExistence type="inferred from homology"/>
<evidence type="ECO:0000313" key="6">
    <source>
        <dbReference type="EMBL" id="KII69904.1"/>
    </source>
</evidence>
<keyword evidence="7" id="KW-1185">Reference proteome</keyword>
<dbReference type="FunFam" id="3.40.50.300:FF:001092">
    <property type="entry name" value="ATP-binding cassette sub-family F member 2"/>
    <property type="match status" value="1"/>
</dbReference>
<dbReference type="SUPFAM" id="SSF52540">
    <property type="entry name" value="P-loop containing nucleoside triphosphate hydrolases"/>
    <property type="match status" value="2"/>
</dbReference>
<dbReference type="PROSITE" id="PS50893">
    <property type="entry name" value="ABC_TRANSPORTER_2"/>
    <property type="match status" value="2"/>
</dbReference>